<evidence type="ECO:0000256" key="3">
    <source>
        <dbReference type="ARBA" id="ARBA00022553"/>
    </source>
</evidence>
<dbReference type="NCBIfam" id="TIGR00229">
    <property type="entry name" value="sensory_box"/>
    <property type="match status" value="1"/>
</dbReference>
<dbReference type="PANTHER" id="PTHR43304:SF1">
    <property type="entry name" value="PAC DOMAIN-CONTAINING PROTEIN"/>
    <property type="match status" value="1"/>
</dbReference>
<evidence type="ECO:0000313" key="9">
    <source>
        <dbReference type="Proteomes" id="UP001055156"/>
    </source>
</evidence>
<proteinExistence type="predicted"/>
<dbReference type="PROSITE" id="PS50112">
    <property type="entry name" value="PAS"/>
    <property type="match status" value="1"/>
</dbReference>
<dbReference type="PANTHER" id="PTHR43304">
    <property type="entry name" value="PHYTOCHROME-LIKE PROTEIN CPH1"/>
    <property type="match status" value="1"/>
</dbReference>
<dbReference type="InterPro" id="IPR013655">
    <property type="entry name" value="PAS_fold_3"/>
</dbReference>
<dbReference type="Proteomes" id="UP001055156">
    <property type="component" value="Unassembled WGS sequence"/>
</dbReference>
<feature type="domain" description="PAS" evidence="6">
    <location>
        <begin position="22"/>
        <end position="92"/>
    </location>
</feature>
<name>A0ABQ4THL2_METOR</name>
<dbReference type="Gene3D" id="3.30.450.20">
    <property type="entry name" value="PAS domain"/>
    <property type="match status" value="1"/>
</dbReference>
<dbReference type="Pfam" id="PF08447">
    <property type="entry name" value="PAS_3"/>
    <property type="match status" value="1"/>
</dbReference>
<comment type="catalytic activity">
    <reaction evidence="1">
        <text>ATP + protein L-histidine = ADP + protein N-phospho-L-histidine.</text>
        <dbReference type="EC" id="2.7.13.3"/>
    </reaction>
</comment>
<evidence type="ECO:0000256" key="1">
    <source>
        <dbReference type="ARBA" id="ARBA00000085"/>
    </source>
</evidence>
<keyword evidence="5" id="KW-0418">Kinase</keyword>
<dbReference type="InterPro" id="IPR011495">
    <property type="entry name" value="Sig_transdc_His_kin_sub2_dim/P"/>
</dbReference>
<keyword evidence="4" id="KW-0808">Transferase</keyword>
<sequence>MKLGGSRMVGAATGEEREGGGIRDDFRRFADFVPLMMWRCDAAGQAIHHNECWLEFTGRSLEEELGQGWRQGLHPDDFARHAALVDEAFAARKPFTVEFRLRRHDGAYRWLLDTARPLVEDGAFAGYIGSCFDITDRKHAEEHAEAALAEKETLLAEIYHRVRNNLQVMVSLIGLYGRAAPEPCRGSFDALGQRVRAIALVQQHLHEAPHIASIDLKDYLHRLASGLGQLRRAGRIGVTVEGRGTSIVEPRIANALGMIVAEIVAECLDATAETVACTIAITLEAPPGAPVQLAIVSGETTAIARPGVPKLGPRLIAAYAAQAEIAVRGEATKADPLLLQLPEPRTQGRA</sequence>
<gene>
    <name evidence="8" type="ORF">LKMONMHP_4394</name>
</gene>
<dbReference type="PROSITE" id="PS50113">
    <property type="entry name" value="PAC"/>
    <property type="match status" value="1"/>
</dbReference>
<evidence type="ECO:0000313" key="8">
    <source>
        <dbReference type="EMBL" id="GJE29512.1"/>
    </source>
</evidence>
<evidence type="ECO:0000256" key="5">
    <source>
        <dbReference type="ARBA" id="ARBA00022777"/>
    </source>
</evidence>
<dbReference type="InterPro" id="IPR052162">
    <property type="entry name" value="Sensor_kinase/Photoreceptor"/>
</dbReference>
<accession>A0ABQ4THL2</accession>
<keyword evidence="9" id="KW-1185">Reference proteome</keyword>
<reference evidence="8" key="2">
    <citation type="submission" date="2021-08" db="EMBL/GenBank/DDBJ databases">
        <authorList>
            <person name="Tani A."/>
            <person name="Ola A."/>
            <person name="Ogura Y."/>
            <person name="Katsura K."/>
            <person name="Hayashi T."/>
        </authorList>
    </citation>
    <scope>NUCLEOTIDE SEQUENCE</scope>
    <source>
        <strain evidence="8">NBRC 15689</strain>
    </source>
</reference>
<dbReference type="InterPro" id="IPR001610">
    <property type="entry name" value="PAC"/>
</dbReference>
<reference evidence="8" key="1">
    <citation type="journal article" date="2021" name="Front. Microbiol.">
        <title>Comprehensive Comparative Genomics and Phenotyping of Methylobacterium Species.</title>
        <authorList>
            <person name="Alessa O."/>
            <person name="Ogura Y."/>
            <person name="Fujitani Y."/>
            <person name="Takami H."/>
            <person name="Hayashi T."/>
            <person name="Sahin N."/>
            <person name="Tani A."/>
        </authorList>
    </citation>
    <scope>NUCLEOTIDE SEQUENCE</scope>
    <source>
        <strain evidence="8">NBRC 15689</strain>
    </source>
</reference>
<dbReference type="InterPro" id="IPR000700">
    <property type="entry name" value="PAS-assoc_C"/>
</dbReference>
<dbReference type="InterPro" id="IPR000014">
    <property type="entry name" value="PAS"/>
</dbReference>
<dbReference type="SMART" id="SM00091">
    <property type="entry name" value="PAS"/>
    <property type="match status" value="1"/>
</dbReference>
<keyword evidence="3" id="KW-0597">Phosphoprotein</keyword>
<organism evidence="8 9">
    <name type="scientific">Methylobacterium organophilum</name>
    <dbReference type="NCBI Taxonomy" id="410"/>
    <lineage>
        <taxon>Bacteria</taxon>
        <taxon>Pseudomonadati</taxon>
        <taxon>Pseudomonadota</taxon>
        <taxon>Alphaproteobacteria</taxon>
        <taxon>Hyphomicrobiales</taxon>
        <taxon>Methylobacteriaceae</taxon>
        <taxon>Methylobacterium</taxon>
    </lineage>
</organism>
<dbReference type="SUPFAM" id="SSF55785">
    <property type="entry name" value="PYP-like sensor domain (PAS domain)"/>
    <property type="match status" value="1"/>
</dbReference>
<dbReference type="CDD" id="cd00130">
    <property type="entry name" value="PAS"/>
    <property type="match status" value="1"/>
</dbReference>
<dbReference type="EMBL" id="BPQV01000016">
    <property type="protein sequence ID" value="GJE29512.1"/>
    <property type="molecule type" value="Genomic_DNA"/>
</dbReference>
<evidence type="ECO:0000259" key="6">
    <source>
        <dbReference type="PROSITE" id="PS50112"/>
    </source>
</evidence>
<comment type="caution">
    <text evidence="8">The sequence shown here is derived from an EMBL/GenBank/DDBJ whole genome shotgun (WGS) entry which is preliminary data.</text>
</comment>
<feature type="domain" description="PAC" evidence="7">
    <location>
        <begin position="95"/>
        <end position="146"/>
    </location>
</feature>
<dbReference type="SMART" id="SM00086">
    <property type="entry name" value="PAC"/>
    <property type="match status" value="1"/>
</dbReference>
<protein>
    <recommendedName>
        <fullName evidence="2">histidine kinase</fullName>
        <ecNumber evidence="2">2.7.13.3</ecNumber>
    </recommendedName>
</protein>
<evidence type="ECO:0000256" key="4">
    <source>
        <dbReference type="ARBA" id="ARBA00022679"/>
    </source>
</evidence>
<dbReference type="EC" id="2.7.13.3" evidence="2"/>
<evidence type="ECO:0000256" key="2">
    <source>
        <dbReference type="ARBA" id="ARBA00012438"/>
    </source>
</evidence>
<dbReference type="InterPro" id="IPR035965">
    <property type="entry name" value="PAS-like_dom_sf"/>
</dbReference>
<evidence type="ECO:0000259" key="7">
    <source>
        <dbReference type="PROSITE" id="PS50113"/>
    </source>
</evidence>
<dbReference type="Pfam" id="PF07568">
    <property type="entry name" value="HisKA_2"/>
    <property type="match status" value="1"/>
</dbReference>